<organism evidence="1 2">
    <name type="scientific">Dyadobacter helix</name>
    <dbReference type="NCBI Taxonomy" id="2822344"/>
    <lineage>
        <taxon>Bacteria</taxon>
        <taxon>Pseudomonadati</taxon>
        <taxon>Bacteroidota</taxon>
        <taxon>Cytophagia</taxon>
        <taxon>Cytophagales</taxon>
        <taxon>Spirosomataceae</taxon>
        <taxon>Dyadobacter</taxon>
    </lineage>
</organism>
<protein>
    <submittedName>
        <fullName evidence="1">Uncharacterized protein</fullName>
    </submittedName>
</protein>
<gene>
    <name evidence="1" type="ORF">DYBT9275_00580</name>
</gene>
<evidence type="ECO:0000313" key="1">
    <source>
        <dbReference type="EMBL" id="CAG4990650.1"/>
    </source>
</evidence>
<keyword evidence="2" id="KW-1185">Reference proteome</keyword>
<dbReference type="Proteomes" id="UP000680038">
    <property type="component" value="Unassembled WGS sequence"/>
</dbReference>
<sequence length="70" mass="7460">MVASIGNNGMENLKPGAVLTVSGAISESEAQNEVASFLQLSQREDLGYFAISKDYYLLYLKSGKGEEGVA</sequence>
<accession>A0A916J8A0</accession>
<proteinExistence type="predicted"/>
<dbReference type="RefSeq" id="WP_215237326.1">
    <property type="nucleotide sequence ID" value="NZ_CAJRAF010000001.1"/>
</dbReference>
<evidence type="ECO:0000313" key="2">
    <source>
        <dbReference type="Proteomes" id="UP000680038"/>
    </source>
</evidence>
<name>A0A916J8A0_9BACT</name>
<comment type="caution">
    <text evidence="1">The sequence shown here is derived from an EMBL/GenBank/DDBJ whole genome shotgun (WGS) entry which is preliminary data.</text>
</comment>
<reference evidence="1" key="1">
    <citation type="submission" date="2021-04" db="EMBL/GenBank/DDBJ databases">
        <authorList>
            <person name="Rodrigo-Torres L."/>
            <person name="Arahal R. D."/>
            <person name="Lucena T."/>
        </authorList>
    </citation>
    <scope>NUCLEOTIDE SEQUENCE</scope>
    <source>
        <strain evidence="1">CECT 9275</strain>
    </source>
</reference>
<dbReference type="EMBL" id="CAJRAF010000001">
    <property type="protein sequence ID" value="CAG4990650.1"/>
    <property type="molecule type" value="Genomic_DNA"/>
</dbReference>
<dbReference type="AlphaFoldDB" id="A0A916J8A0"/>